<name>A0A4U8UYW9_STECR</name>
<dbReference type="Pfam" id="PF05308">
    <property type="entry name" value="Mito_fiss_reg"/>
    <property type="match status" value="1"/>
</dbReference>
<dbReference type="Proteomes" id="UP000298663">
    <property type="component" value="Unassembled WGS sequence"/>
</dbReference>
<feature type="region of interest" description="Disordered" evidence="2">
    <location>
        <begin position="198"/>
        <end position="266"/>
    </location>
</feature>
<dbReference type="EMBL" id="AZBU02000001">
    <property type="protein sequence ID" value="TMS38746.1"/>
    <property type="molecule type" value="Genomic_DNA"/>
</dbReference>
<dbReference type="InterPro" id="IPR007972">
    <property type="entry name" value="Mtfr1"/>
</dbReference>
<accession>A0A4U8UYW9</accession>
<proteinExistence type="inferred from homology"/>
<feature type="compositionally biased region" description="Polar residues" evidence="2">
    <location>
        <begin position="216"/>
        <end position="228"/>
    </location>
</feature>
<comment type="similarity">
    <text evidence="1">Belongs to the MTFR1 family.</text>
</comment>
<comment type="caution">
    <text evidence="3">The sequence shown here is derived from an EMBL/GenBank/DDBJ whole genome shotgun (WGS) entry which is preliminary data.</text>
</comment>
<sequence>MVHRYVSNEYHVNPPRFAQISEGFNAINKKPVVVSGVIHACKRNGAPRWPRLDGVTDEVIIGSRRTRRPSETSSVDLSTASSGNIGMAKLMEEMQKLKLQIQQLTKNRAPIHVSPGASFDDDGIGSMADLSPVSSEPPSPGIQIRSGFIPPPPPPPPVDFLRVKVPKLVIGKRSESTRAALNDSKSKHIDMMDVLKDMGSVKLRKVPRSPGGTPMRTRSSSGKNTQSDPGALIGRALREKFQSMQPYSSSDESDAEGSFSSAWADD</sequence>
<organism evidence="3 4">
    <name type="scientific">Steinernema carpocapsae</name>
    <name type="common">Entomopathogenic nematode</name>
    <dbReference type="NCBI Taxonomy" id="34508"/>
    <lineage>
        <taxon>Eukaryota</taxon>
        <taxon>Metazoa</taxon>
        <taxon>Ecdysozoa</taxon>
        <taxon>Nematoda</taxon>
        <taxon>Chromadorea</taxon>
        <taxon>Rhabditida</taxon>
        <taxon>Tylenchina</taxon>
        <taxon>Panagrolaimomorpha</taxon>
        <taxon>Strongyloidoidea</taxon>
        <taxon>Steinernematidae</taxon>
        <taxon>Steinernema</taxon>
    </lineage>
</organism>
<dbReference type="PANTHER" id="PTHR14215">
    <property type="entry name" value="PROTEIN OF UNKNOWN FUNCTION DUF729"/>
    <property type="match status" value="1"/>
</dbReference>
<evidence type="ECO:0000256" key="1">
    <source>
        <dbReference type="ARBA" id="ARBA00005807"/>
    </source>
</evidence>
<evidence type="ECO:0000256" key="2">
    <source>
        <dbReference type="SAM" id="MobiDB-lite"/>
    </source>
</evidence>
<dbReference type="PANTHER" id="PTHR14215:SF0">
    <property type="entry name" value="WH2 DOMAIN-CONTAINING PROTEIN"/>
    <property type="match status" value="1"/>
</dbReference>
<evidence type="ECO:0000313" key="3">
    <source>
        <dbReference type="EMBL" id="TMS38746.1"/>
    </source>
</evidence>
<reference evidence="3 4" key="2">
    <citation type="journal article" date="2019" name="G3 (Bethesda)">
        <title>Hybrid Assembly of the Genome of the Entomopathogenic Nematode Steinernema carpocapsae Identifies the X-Chromosome.</title>
        <authorList>
            <person name="Serra L."/>
            <person name="Macchietto M."/>
            <person name="Macias-Munoz A."/>
            <person name="McGill C.J."/>
            <person name="Rodriguez I.M."/>
            <person name="Rodriguez B."/>
            <person name="Murad R."/>
            <person name="Mortazavi A."/>
        </authorList>
    </citation>
    <scope>NUCLEOTIDE SEQUENCE [LARGE SCALE GENOMIC DNA]</scope>
    <source>
        <strain evidence="3 4">ALL</strain>
    </source>
</reference>
<evidence type="ECO:0000313" key="4">
    <source>
        <dbReference type="Proteomes" id="UP000298663"/>
    </source>
</evidence>
<gene>
    <name evidence="3" type="ORF">L596_005399</name>
</gene>
<keyword evidence="4" id="KW-1185">Reference proteome</keyword>
<protein>
    <submittedName>
        <fullName evidence="3">Uncharacterized protein</fullName>
    </submittedName>
</protein>
<dbReference type="AlphaFoldDB" id="A0A4U8UYW9"/>
<reference evidence="3 4" key="1">
    <citation type="journal article" date="2015" name="Genome Biol.">
        <title>Comparative genomics of Steinernema reveals deeply conserved gene regulatory networks.</title>
        <authorList>
            <person name="Dillman A.R."/>
            <person name="Macchietto M."/>
            <person name="Porter C.F."/>
            <person name="Rogers A."/>
            <person name="Williams B."/>
            <person name="Antoshechkin I."/>
            <person name="Lee M.M."/>
            <person name="Goodwin Z."/>
            <person name="Lu X."/>
            <person name="Lewis E.E."/>
            <person name="Goodrich-Blair H."/>
            <person name="Stock S.P."/>
            <person name="Adams B.J."/>
            <person name="Sternberg P.W."/>
            <person name="Mortazavi A."/>
        </authorList>
    </citation>
    <scope>NUCLEOTIDE SEQUENCE [LARGE SCALE GENOMIC DNA]</scope>
    <source>
        <strain evidence="3 4">ALL</strain>
    </source>
</reference>
<dbReference type="OrthoDB" id="5877972at2759"/>